<evidence type="ECO:0000256" key="5">
    <source>
        <dbReference type="ARBA" id="ARBA00022692"/>
    </source>
</evidence>
<evidence type="ECO:0000256" key="13">
    <source>
        <dbReference type="SAM" id="Phobius"/>
    </source>
</evidence>
<dbReference type="GO" id="GO:0005267">
    <property type="term" value="F:potassium channel activity"/>
    <property type="evidence" value="ECO:0007669"/>
    <property type="project" value="UniProtKB-KW"/>
</dbReference>
<keyword evidence="5 13" id="KW-0812">Transmembrane</keyword>
<evidence type="ECO:0000256" key="4">
    <source>
        <dbReference type="ARBA" id="ARBA00022538"/>
    </source>
</evidence>
<dbReference type="GO" id="GO:0015252">
    <property type="term" value="F:proton channel activity"/>
    <property type="evidence" value="ECO:0007669"/>
    <property type="project" value="InterPro"/>
</dbReference>
<feature type="transmembrane region" description="Helical" evidence="13">
    <location>
        <begin position="153"/>
        <end position="183"/>
    </location>
</feature>
<dbReference type="Pfam" id="PF06736">
    <property type="entry name" value="TMEM175"/>
    <property type="match status" value="1"/>
</dbReference>
<keyword evidence="6" id="KW-0631">Potassium channel</keyword>
<comment type="caution">
    <text evidence="14">The sequence shown here is derived from an EMBL/GenBank/DDBJ whole genome shotgun (WGS) entry which is preliminary data.</text>
</comment>
<protein>
    <recommendedName>
        <fullName evidence="16">Integral membrane protein</fullName>
    </recommendedName>
</protein>
<feature type="transmembrane region" description="Helical" evidence="13">
    <location>
        <begin position="42"/>
        <end position="59"/>
    </location>
</feature>
<evidence type="ECO:0000256" key="2">
    <source>
        <dbReference type="ARBA" id="ARBA00006920"/>
    </source>
</evidence>
<dbReference type="RefSeq" id="WP_057907191.1">
    <property type="nucleotide sequence ID" value="NZ_AYYZ01000030.1"/>
</dbReference>
<name>A0A0R1ZEH1_9LACO</name>
<evidence type="ECO:0000313" key="15">
    <source>
        <dbReference type="Proteomes" id="UP000051291"/>
    </source>
</evidence>
<comment type="similarity">
    <text evidence="2">Belongs to the TMEM175 family.</text>
</comment>
<evidence type="ECO:0000256" key="3">
    <source>
        <dbReference type="ARBA" id="ARBA00022448"/>
    </source>
</evidence>
<keyword evidence="10 13" id="KW-0472">Membrane</keyword>
<evidence type="ECO:0000256" key="9">
    <source>
        <dbReference type="ARBA" id="ARBA00023065"/>
    </source>
</evidence>
<keyword evidence="7" id="KW-0630">Potassium</keyword>
<feature type="transmembrane region" description="Helical" evidence="13">
    <location>
        <begin position="110"/>
        <end position="133"/>
    </location>
</feature>
<keyword evidence="4" id="KW-0633">Potassium transport</keyword>
<evidence type="ECO:0000256" key="6">
    <source>
        <dbReference type="ARBA" id="ARBA00022826"/>
    </source>
</evidence>
<dbReference type="EMBL" id="AYYZ01000030">
    <property type="protein sequence ID" value="KRM51556.1"/>
    <property type="molecule type" value="Genomic_DNA"/>
</dbReference>
<comment type="subcellular location">
    <subcellularLocation>
        <location evidence="1">Membrane</location>
        <topology evidence="1">Multi-pass membrane protein</topology>
    </subcellularLocation>
</comment>
<dbReference type="Proteomes" id="UP000051291">
    <property type="component" value="Unassembled WGS sequence"/>
</dbReference>
<evidence type="ECO:0000256" key="1">
    <source>
        <dbReference type="ARBA" id="ARBA00004141"/>
    </source>
</evidence>
<keyword evidence="3" id="KW-0813">Transport</keyword>
<gene>
    <name evidence="14" type="ORF">FC64_GL001366</name>
</gene>
<dbReference type="AlphaFoldDB" id="A0A0R1ZEH1"/>
<dbReference type="GO" id="GO:0016020">
    <property type="term" value="C:membrane"/>
    <property type="evidence" value="ECO:0007669"/>
    <property type="project" value="UniProtKB-SubCell"/>
</dbReference>
<keyword evidence="8 13" id="KW-1133">Transmembrane helix</keyword>
<comment type="catalytic activity">
    <reaction evidence="12">
        <text>K(+)(in) = K(+)(out)</text>
        <dbReference type="Rhea" id="RHEA:29463"/>
        <dbReference type="ChEBI" id="CHEBI:29103"/>
    </reaction>
</comment>
<sequence>MNKVERLEDYTNAVIAIVITLMVLDIHAPAGHLFSDIFRANNHFLTYIYSFLLISMYWVNHGRLFSGLKSLKITPQVSWANSIFLLFITFLPFASSWLARNINQRDPEMFYAAIMLCIDLSYYLLMKTLIHFNPALNTLPRFKVYHFKLHLNLLINILAICCGYMVPISTIAISLLAVVIWVIPDKALK</sequence>
<organism evidence="14 15">
    <name type="scientific">Ligilactobacillus araffinosus DSM 20653</name>
    <dbReference type="NCBI Taxonomy" id="1423820"/>
    <lineage>
        <taxon>Bacteria</taxon>
        <taxon>Bacillati</taxon>
        <taxon>Bacillota</taxon>
        <taxon>Bacilli</taxon>
        <taxon>Lactobacillales</taxon>
        <taxon>Lactobacillaceae</taxon>
        <taxon>Ligilactobacillus</taxon>
    </lineage>
</organism>
<evidence type="ECO:0008006" key="16">
    <source>
        <dbReference type="Google" id="ProtNLM"/>
    </source>
</evidence>
<dbReference type="STRING" id="1423820.FC64_GL001366"/>
<dbReference type="InterPro" id="IPR010617">
    <property type="entry name" value="TMEM175-like"/>
</dbReference>
<keyword evidence="11" id="KW-0407">Ion channel</keyword>
<evidence type="ECO:0000256" key="8">
    <source>
        <dbReference type="ARBA" id="ARBA00022989"/>
    </source>
</evidence>
<keyword evidence="9" id="KW-0406">Ion transport</keyword>
<evidence type="ECO:0000256" key="12">
    <source>
        <dbReference type="ARBA" id="ARBA00034430"/>
    </source>
</evidence>
<accession>A0A0R1ZEH1</accession>
<evidence type="ECO:0000313" key="14">
    <source>
        <dbReference type="EMBL" id="KRM51556.1"/>
    </source>
</evidence>
<feature type="transmembrane region" description="Helical" evidence="13">
    <location>
        <begin position="12"/>
        <end position="30"/>
    </location>
</feature>
<evidence type="ECO:0000256" key="11">
    <source>
        <dbReference type="ARBA" id="ARBA00023303"/>
    </source>
</evidence>
<feature type="transmembrane region" description="Helical" evidence="13">
    <location>
        <begin position="79"/>
        <end position="98"/>
    </location>
</feature>
<evidence type="ECO:0000256" key="10">
    <source>
        <dbReference type="ARBA" id="ARBA00023136"/>
    </source>
</evidence>
<proteinExistence type="inferred from homology"/>
<reference evidence="14 15" key="1">
    <citation type="journal article" date="2015" name="Genome Announc.">
        <title>Expanding the biotechnology potential of lactobacilli through comparative genomics of 213 strains and associated genera.</title>
        <authorList>
            <person name="Sun Z."/>
            <person name="Harris H.M."/>
            <person name="McCann A."/>
            <person name="Guo C."/>
            <person name="Argimon S."/>
            <person name="Zhang W."/>
            <person name="Yang X."/>
            <person name="Jeffery I.B."/>
            <person name="Cooney J.C."/>
            <person name="Kagawa T.F."/>
            <person name="Liu W."/>
            <person name="Song Y."/>
            <person name="Salvetti E."/>
            <person name="Wrobel A."/>
            <person name="Rasinkangas P."/>
            <person name="Parkhill J."/>
            <person name="Rea M.C."/>
            <person name="O'Sullivan O."/>
            <person name="Ritari J."/>
            <person name="Douillard F.P."/>
            <person name="Paul Ross R."/>
            <person name="Yang R."/>
            <person name="Briner A.E."/>
            <person name="Felis G.E."/>
            <person name="de Vos W.M."/>
            <person name="Barrangou R."/>
            <person name="Klaenhammer T.R."/>
            <person name="Caufield P.W."/>
            <person name="Cui Y."/>
            <person name="Zhang H."/>
            <person name="O'Toole P.W."/>
        </authorList>
    </citation>
    <scope>NUCLEOTIDE SEQUENCE [LARGE SCALE GENOMIC DNA]</scope>
    <source>
        <strain evidence="14 15">DSM 20653</strain>
    </source>
</reference>
<dbReference type="PATRIC" id="fig|1423820.4.peg.1392"/>
<keyword evidence="15" id="KW-1185">Reference proteome</keyword>
<evidence type="ECO:0000256" key="7">
    <source>
        <dbReference type="ARBA" id="ARBA00022958"/>
    </source>
</evidence>